<feature type="domain" description="Histone deacetylase" evidence="3">
    <location>
        <begin position="11"/>
        <end position="55"/>
    </location>
</feature>
<dbReference type="GO" id="GO:0040029">
    <property type="term" value="P:epigenetic regulation of gene expression"/>
    <property type="evidence" value="ECO:0007669"/>
    <property type="project" value="TreeGrafter"/>
</dbReference>
<dbReference type="InterPro" id="IPR037138">
    <property type="entry name" value="His_deacetylse_dom_sf"/>
</dbReference>
<accession>A0A2H5PUA5</accession>
<dbReference type="SUPFAM" id="SSF52768">
    <property type="entry name" value="Arginase/deacetylase"/>
    <property type="match status" value="1"/>
</dbReference>
<reference evidence="4 5" key="1">
    <citation type="journal article" date="2017" name="Front. Genet.">
        <title>Draft sequencing of the heterozygous diploid genome of Satsuma (Citrus unshiu Marc.) using a hybrid assembly approach.</title>
        <authorList>
            <person name="Shimizu T."/>
            <person name="Tanizawa Y."/>
            <person name="Mochizuki T."/>
            <person name="Nagasaki H."/>
            <person name="Yoshioka T."/>
            <person name="Toyoda A."/>
            <person name="Fujiyama A."/>
            <person name="Kaminuma E."/>
            <person name="Nakamura Y."/>
        </authorList>
    </citation>
    <scope>NUCLEOTIDE SEQUENCE [LARGE SCALE GENOMIC DNA]</scope>
    <source>
        <strain evidence="5">cv. Miyagawa wase</strain>
    </source>
</reference>
<dbReference type="GO" id="GO:0005737">
    <property type="term" value="C:cytoplasm"/>
    <property type="evidence" value="ECO:0007669"/>
    <property type="project" value="TreeGrafter"/>
</dbReference>
<dbReference type="GO" id="GO:0004407">
    <property type="term" value="F:histone deacetylase activity"/>
    <property type="evidence" value="ECO:0007669"/>
    <property type="project" value="TreeGrafter"/>
</dbReference>
<name>A0A2H5PUA5_CITUN</name>
<dbReference type="GO" id="GO:0000118">
    <property type="term" value="C:histone deacetylase complex"/>
    <property type="evidence" value="ECO:0007669"/>
    <property type="project" value="TreeGrafter"/>
</dbReference>
<organism evidence="4 5">
    <name type="scientific">Citrus unshiu</name>
    <name type="common">Satsuma mandarin</name>
    <name type="synonym">Citrus nobilis var. unshiu</name>
    <dbReference type="NCBI Taxonomy" id="55188"/>
    <lineage>
        <taxon>Eukaryota</taxon>
        <taxon>Viridiplantae</taxon>
        <taxon>Streptophyta</taxon>
        <taxon>Embryophyta</taxon>
        <taxon>Tracheophyta</taxon>
        <taxon>Spermatophyta</taxon>
        <taxon>Magnoliopsida</taxon>
        <taxon>eudicotyledons</taxon>
        <taxon>Gunneridae</taxon>
        <taxon>Pentapetalae</taxon>
        <taxon>rosids</taxon>
        <taxon>malvids</taxon>
        <taxon>Sapindales</taxon>
        <taxon>Rutaceae</taxon>
        <taxon>Aurantioideae</taxon>
        <taxon>Citrus</taxon>
    </lineage>
</organism>
<keyword evidence="1" id="KW-0678">Repressor</keyword>
<dbReference type="EMBL" id="BDQV01000128">
    <property type="protein sequence ID" value="GAY55923.1"/>
    <property type="molecule type" value="Genomic_DNA"/>
</dbReference>
<dbReference type="STRING" id="55188.A0A2H5PUA5"/>
<keyword evidence="2" id="KW-0156">Chromatin regulator</keyword>
<gene>
    <name evidence="4" type="ORF">CUMW_167820</name>
</gene>
<evidence type="ECO:0000259" key="3">
    <source>
        <dbReference type="Pfam" id="PF00850"/>
    </source>
</evidence>
<evidence type="ECO:0000313" key="4">
    <source>
        <dbReference type="EMBL" id="GAY55923.1"/>
    </source>
</evidence>
<dbReference type="InterPro" id="IPR023801">
    <property type="entry name" value="His_deacetylse_dom"/>
</dbReference>
<evidence type="ECO:0000256" key="1">
    <source>
        <dbReference type="ARBA" id="ARBA00022491"/>
    </source>
</evidence>
<dbReference type="PANTHER" id="PTHR10625:SF25">
    <property type="entry name" value="HISTONE DEACETYLASE 18-RELATED"/>
    <property type="match status" value="1"/>
</dbReference>
<evidence type="ECO:0000256" key="2">
    <source>
        <dbReference type="ARBA" id="ARBA00022853"/>
    </source>
</evidence>
<keyword evidence="5" id="KW-1185">Reference proteome</keyword>
<dbReference type="InterPro" id="IPR023696">
    <property type="entry name" value="Ureohydrolase_dom_sf"/>
</dbReference>
<dbReference type="PANTHER" id="PTHR10625">
    <property type="entry name" value="HISTONE DEACETYLASE HDAC1-RELATED"/>
    <property type="match status" value="1"/>
</dbReference>
<evidence type="ECO:0000313" key="5">
    <source>
        <dbReference type="Proteomes" id="UP000236630"/>
    </source>
</evidence>
<comment type="caution">
    <text evidence="4">The sequence shown here is derived from an EMBL/GenBank/DDBJ whole genome shotgun (WGS) entry which is preliminary data.</text>
</comment>
<dbReference type="Gene3D" id="3.40.800.20">
    <property type="entry name" value="Histone deacetylase domain"/>
    <property type="match status" value="1"/>
</dbReference>
<dbReference type="Pfam" id="PF00850">
    <property type="entry name" value="Hist_deacetyl"/>
    <property type="match status" value="1"/>
</dbReference>
<dbReference type="AlphaFoldDB" id="A0A2H5PUA5"/>
<sequence length="62" mass="6741">MKFSSYGYKRGLQSVAKGELDSVFAIMRPPSHHAGQGEAMGFCLFNNVAIAARTGDKQNFDS</sequence>
<protein>
    <recommendedName>
        <fullName evidence="3">Histone deacetylase domain-containing protein</fullName>
    </recommendedName>
</protein>
<dbReference type="Proteomes" id="UP000236630">
    <property type="component" value="Unassembled WGS sequence"/>
</dbReference>
<proteinExistence type="predicted"/>